<dbReference type="Proteomes" id="UP000036681">
    <property type="component" value="Unplaced"/>
</dbReference>
<keyword evidence="1" id="KW-1133">Transmembrane helix</keyword>
<keyword evidence="2" id="KW-1185">Reference proteome</keyword>
<feature type="transmembrane region" description="Helical" evidence="1">
    <location>
        <begin position="59"/>
        <end position="76"/>
    </location>
</feature>
<accession>A0A0M3ITJ1</accession>
<proteinExistence type="predicted"/>
<protein>
    <submittedName>
        <fullName evidence="3">Vesicle transport protein</fullName>
    </submittedName>
</protein>
<keyword evidence="1" id="KW-0812">Transmembrane</keyword>
<name>A0A0M3ITJ1_ASCLU</name>
<dbReference type="WBParaSite" id="ALUE_0002206901-mRNA-1">
    <property type="protein sequence ID" value="ALUE_0002206901-mRNA-1"/>
    <property type="gene ID" value="ALUE_0002206901"/>
</dbReference>
<dbReference type="AlphaFoldDB" id="A0A0M3ITJ1"/>
<feature type="transmembrane region" description="Helical" evidence="1">
    <location>
        <begin position="83"/>
        <end position="109"/>
    </location>
</feature>
<feature type="transmembrane region" description="Helical" evidence="1">
    <location>
        <begin position="32"/>
        <end position="53"/>
    </location>
</feature>
<organism evidence="2 3">
    <name type="scientific">Ascaris lumbricoides</name>
    <name type="common">Giant roundworm</name>
    <dbReference type="NCBI Taxonomy" id="6252"/>
    <lineage>
        <taxon>Eukaryota</taxon>
        <taxon>Metazoa</taxon>
        <taxon>Ecdysozoa</taxon>
        <taxon>Nematoda</taxon>
        <taxon>Chromadorea</taxon>
        <taxon>Rhabditida</taxon>
        <taxon>Spirurina</taxon>
        <taxon>Ascaridomorpha</taxon>
        <taxon>Ascaridoidea</taxon>
        <taxon>Ascarididae</taxon>
        <taxon>Ascaris</taxon>
    </lineage>
</organism>
<evidence type="ECO:0000313" key="2">
    <source>
        <dbReference type="Proteomes" id="UP000036681"/>
    </source>
</evidence>
<evidence type="ECO:0000256" key="1">
    <source>
        <dbReference type="SAM" id="Phobius"/>
    </source>
</evidence>
<reference evidence="3" key="1">
    <citation type="submission" date="2017-02" db="UniProtKB">
        <authorList>
            <consortium name="WormBaseParasite"/>
        </authorList>
    </citation>
    <scope>IDENTIFICATION</scope>
</reference>
<evidence type="ECO:0000313" key="3">
    <source>
        <dbReference type="WBParaSite" id="ALUE_0002206901-mRNA-1"/>
    </source>
</evidence>
<keyword evidence="1" id="KW-0472">Membrane</keyword>
<sequence length="146" mass="16896">MLFISNPRPVDCATECDEEERKPDNFTERWDITKVVICGVFLYVLTSMFSIILYYPVSLISLIFPSIVLLYTVLALRGDKRQNLWFCIFAGFAGFALKISAIIVFFMMFPIGQEEPRLRTSSIKELSSIKGLYFYLFLCPHFCAHH</sequence>